<keyword evidence="3" id="KW-1185">Reference proteome</keyword>
<accession>A0A316TSH1</accession>
<dbReference type="NCBIfam" id="NF009314">
    <property type="entry name" value="PRK12674.1-2"/>
    <property type="match status" value="1"/>
</dbReference>
<keyword evidence="1" id="KW-0472">Membrane</keyword>
<feature type="transmembrane region" description="Helical" evidence="1">
    <location>
        <begin position="42"/>
        <end position="60"/>
    </location>
</feature>
<feature type="transmembrane region" description="Helical" evidence="1">
    <location>
        <begin position="6"/>
        <end position="30"/>
    </location>
</feature>
<dbReference type="PANTHER" id="PTHR34703">
    <property type="entry name" value="ANTIPORTER SUBUNIT MNHG2-RELATED"/>
    <property type="match status" value="1"/>
</dbReference>
<organism evidence="2 3">
    <name type="scientific">Rhodohalobacter mucosus</name>
    <dbReference type="NCBI Taxonomy" id="2079485"/>
    <lineage>
        <taxon>Bacteria</taxon>
        <taxon>Pseudomonadati</taxon>
        <taxon>Balneolota</taxon>
        <taxon>Balneolia</taxon>
        <taxon>Balneolales</taxon>
        <taxon>Balneolaceae</taxon>
        <taxon>Rhodohalobacter</taxon>
    </lineage>
</organism>
<feature type="transmembrane region" description="Helical" evidence="1">
    <location>
        <begin position="66"/>
        <end position="86"/>
    </location>
</feature>
<proteinExistence type="predicted"/>
<sequence length="108" mass="11560">MEIQNILTIVLVVLGIAFILVGSVGIIRLPDFFTRTHAVSKSDTLGVIFVISGLVIYEGFTLSSLKLVLIILFIALANPVGSHALAKAAIKKGLKAKLQDDIEEEKAS</sequence>
<dbReference type="NCBIfam" id="TIGR01300">
    <property type="entry name" value="CPA3_mnhG_phaG"/>
    <property type="match status" value="1"/>
</dbReference>
<keyword evidence="1" id="KW-0812">Transmembrane</keyword>
<dbReference type="RefSeq" id="WP_109646116.1">
    <property type="nucleotide sequence ID" value="NZ_QGGB01000005.1"/>
</dbReference>
<dbReference type="GO" id="GO:0015385">
    <property type="term" value="F:sodium:proton antiporter activity"/>
    <property type="evidence" value="ECO:0007669"/>
    <property type="project" value="TreeGrafter"/>
</dbReference>
<dbReference type="OrthoDB" id="9806575at2"/>
<name>A0A316TSH1_9BACT</name>
<evidence type="ECO:0000313" key="2">
    <source>
        <dbReference type="EMBL" id="PWN06818.1"/>
    </source>
</evidence>
<dbReference type="InterPro" id="IPR005133">
    <property type="entry name" value="PhaG_MnhG_YufB"/>
</dbReference>
<protein>
    <submittedName>
        <fullName evidence="2">Cation:proton antiporter</fullName>
    </submittedName>
</protein>
<comment type="caution">
    <text evidence="2">The sequence shown here is derived from an EMBL/GenBank/DDBJ whole genome shotgun (WGS) entry which is preliminary data.</text>
</comment>
<dbReference type="AlphaFoldDB" id="A0A316TSH1"/>
<dbReference type="EMBL" id="QGGB01000005">
    <property type="protein sequence ID" value="PWN06818.1"/>
    <property type="molecule type" value="Genomic_DNA"/>
</dbReference>
<dbReference type="PANTHER" id="PTHR34703:SF1">
    <property type="entry name" value="ANTIPORTER SUBUNIT MNHG2-RELATED"/>
    <property type="match status" value="1"/>
</dbReference>
<evidence type="ECO:0000313" key="3">
    <source>
        <dbReference type="Proteomes" id="UP000245533"/>
    </source>
</evidence>
<gene>
    <name evidence="2" type="ORF">DDZ15_05970</name>
</gene>
<dbReference type="Proteomes" id="UP000245533">
    <property type="component" value="Unassembled WGS sequence"/>
</dbReference>
<evidence type="ECO:0000256" key="1">
    <source>
        <dbReference type="SAM" id="Phobius"/>
    </source>
</evidence>
<keyword evidence="1" id="KW-1133">Transmembrane helix</keyword>
<dbReference type="Pfam" id="PF03334">
    <property type="entry name" value="PhaG_MnhG_YufB"/>
    <property type="match status" value="1"/>
</dbReference>
<reference evidence="2 3" key="1">
    <citation type="submission" date="2018-05" db="EMBL/GenBank/DDBJ databases">
        <title>Rhodohalobacter halophilus gen. nov., sp. nov., a moderately halophilic member of the family Balneolaceae.</title>
        <authorList>
            <person name="Liu Z.-W."/>
        </authorList>
    </citation>
    <scope>NUCLEOTIDE SEQUENCE [LARGE SCALE GENOMIC DNA]</scope>
    <source>
        <strain evidence="2 3">8A47</strain>
    </source>
</reference>